<evidence type="ECO:0000313" key="3">
    <source>
        <dbReference type="Proteomes" id="UP001314681"/>
    </source>
</evidence>
<feature type="transmembrane region" description="Helical" evidence="1">
    <location>
        <begin position="74"/>
        <end position="95"/>
    </location>
</feature>
<sequence length="578" mass="65293">MVKCVNCEKDVEEGLMICPYCGKKVNSAQYTNVEGRQLGNGKQMDVRPAAIPGQQPEIQPVQRPLKSKQKRKRYIVWTTVAAGILVILLAVFMIMGRSNKNSIMDEKGYVYIDTDGNAYCHNGKGKWIKVEGDWRSGFITWDGRYIVLNNGNNLYLLDGKGKNPVKIANAPVILLTTRNNGLLYMERSGEIGSEPVYRYLFDTKETTKIGQGQVYPANDSLAALVFKDQGIYILPESADEPVKVASCEEGSEVELVGISNNGKMAVWTEKKGQTTTIYTAENMEKEKLGSLELKDSSQAYTYAFFFNESTEAIVGNGNSDRLFRKKLGEECIVAKTEGGVNQLNIYTIQGRLSGSHRNKIKGIYVVIDGEEKYLKDLYYIDENGNSSRVIWNILRVVDIQNGKIVMLDKDFTLYETELQLNLPEEFQKISTDVEKAQVSKNGNYIYYGKDMEDETFTLYEYKNGINPTRIKIADDVFKMKISADGNQVIYLKNPVKLQNADMILGDLYVKDVGKEPVKASSDIISIFDKTDYITNDDWYCFQYDDIKDKKITGAILHYDGRGLDVKAENIIYDNIIIE</sequence>
<gene>
    <name evidence="2" type="ORF">KTH90_09080</name>
</gene>
<protein>
    <recommendedName>
        <fullName evidence="4">Zinc ribbon domain-containing protein</fullName>
    </recommendedName>
</protein>
<keyword evidence="1" id="KW-0812">Transmembrane</keyword>
<keyword evidence="3" id="KW-1185">Reference proteome</keyword>
<keyword evidence="1" id="KW-0472">Membrane</keyword>
<evidence type="ECO:0008006" key="4">
    <source>
        <dbReference type="Google" id="ProtNLM"/>
    </source>
</evidence>
<reference evidence="2 3" key="1">
    <citation type="submission" date="2021-06" db="EMBL/GenBank/DDBJ databases">
        <title>Description of novel taxa of the family Lachnospiraceae.</title>
        <authorList>
            <person name="Chaplin A.V."/>
            <person name="Sokolova S.R."/>
            <person name="Pikina A.P."/>
            <person name="Korzhanova M."/>
            <person name="Belova V."/>
            <person name="Korostin D."/>
            <person name="Efimov B.A."/>
        </authorList>
    </citation>
    <scope>NUCLEOTIDE SEQUENCE [LARGE SCALE GENOMIC DNA]</scope>
    <source>
        <strain evidence="2 3">ASD4241</strain>
    </source>
</reference>
<accession>A0ABS6K6N4</accession>
<name>A0ABS6K6N4_9FIRM</name>
<evidence type="ECO:0000313" key="2">
    <source>
        <dbReference type="EMBL" id="MBU9726167.1"/>
    </source>
</evidence>
<comment type="caution">
    <text evidence="2">The sequence shown here is derived from an EMBL/GenBank/DDBJ whole genome shotgun (WGS) entry which is preliminary data.</text>
</comment>
<dbReference type="RefSeq" id="WP_158351074.1">
    <property type="nucleotide sequence ID" value="NZ_JAHQCX010000005.1"/>
</dbReference>
<evidence type="ECO:0000256" key="1">
    <source>
        <dbReference type="SAM" id="Phobius"/>
    </source>
</evidence>
<dbReference type="Proteomes" id="UP001314681">
    <property type="component" value="Unassembled WGS sequence"/>
</dbReference>
<proteinExistence type="predicted"/>
<organism evidence="2 3">
    <name type="scientific">Diplocloster modestus</name>
    <dbReference type="NCBI Taxonomy" id="2850322"/>
    <lineage>
        <taxon>Bacteria</taxon>
        <taxon>Bacillati</taxon>
        <taxon>Bacillota</taxon>
        <taxon>Clostridia</taxon>
        <taxon>Lachnospirales</taxon>
        <taxon>Lachnospiraceae</taxon>
        <taxon>Diplocloster</taxon>
    </lineage>
</organism>
<dbReference type="SUPFAM" id="SSF82171">
    <property type="entry name" value="DPP6 N-terminal domain-like"/>
    <property type="match status" value="1"/>
</dbReference>
<dbReference type="EMBL" id="JAHQCX010000005">
    <property type="protein sequence ID" value="MBU9726167.1"/>
    <property type="molecule type" value="Genomic_DNA"/>
</dbReference>
<keyword evidence="1" id="KW-1133">Transmembrane helix</keyword>